<evidence type="ECO:0000256" key="1">
    <source>
        <dbReference type="ARBA" id="ARBA00022723"/>
    </source>
</evidence>
<comment type="caution">
    <text evidence="5">The sequence shown here is derived from an EMBL/GenBank/DDBJ whole genome shotgun (WGS) entry which is preliminary data.</text>
</comment>
<evidence type="ECO:0000256" key="2">
    <source>
        <dbReference type="ARBA" id="ARBA00022771"/>
    </source>
</evidence>
<dbReference type="EMBL" id="LXQA010017247">
    <property type="protein sequence ID" value="MCH89939.1"/>
    <property type="molecule type" value="Genomic_DNA"/>
</dbReference>
<dbReference type="InterPro" id="IPR001876">
    <property type="entry name" value="Znf_RanBP2"/>
</dbReference>
<keyword evidence="3" id="KW-0862">Zinc</keyword>
<sequence>KRARLQKELTFQDLYENQELFDEDDDEDGDWDPSQLQKCVEVIKWLCKNCTMDNINDDVCCRICGEHKDSKILSLGHFASPFAPDEDLNEIQPTIKGLRGEYAC</sequence>
<dbReference type="GO" id="GO:0008270">
    <property type="term" value="F:zinc ion binding"/>
    <property type="evidence" value="ECO:0007669"/>
    <property type="project" value="UniProtKB-KW"/>
</dbReference>
<keyword evidence="6" id="KW-1185">Reference proteome</keyword>
<dbReference type="PROSITE" id="PS01358">
    <property type="entry name" value="ZF_RANBP2_1"/>
    <property type="match status" value="1"/>
</dbReference>
<evidence type="ECO:0000313" key="5">
    <source>
        <dbReference type="EMBL" id="MCH89939.1"/>
    </source>
</evidence>
<keyword evidence="1" id="KW-0479">Metal-binding</keyword>
<protein>
    <submittedName>
        <fullName evidence="5">Histone deacetylase 15-like</fullName>
    </submittedName>
</protein>
<evidence type="ECO:0000259" key="4">
    <source>
        <dbReference type="PROSITE" id="PS01358"/>
    </source>
</evidence>
<evidence type="ECO:0000313" key="6">
    <source>
        <dbReference type="Proteomes" id="UP000265520"/>
    </source>
</evidence>
<evidence type="ECO:0000256" key="3">
    <source>
        <dbReference type="ARBA" id="ARBA00022833"/>
    </source>
</evidence>
<feature type="non-terminal residue" evidence="5">
    <location>
        <position position="1"/>
    </location>
</feature>
<gene>
    <name evidence="5" type="ORF">A2U01_0010843</name>
</gene>
<reference evidence="5 6" key="1">
    <citation type="journal article" date="2018" name="Front. Plant Sci.">
        <title>Red Clover (Trifolium pratense) and Zigzag Clover (T. medium) - A Picture of Genomic Similarities and Differences.</title>
        <authorList>
            <person name="Dluhosova J."/>
            <person name="Istvanek J."/>
            <person name="Nedelnik J."/>
            <person name="Repkova J."/>
        </authorList>
    </citation>
    <scope>NUCLEOTIDE SEQUENCE [LARGE SCALE GENOMIC DNA]</scope>
    <source>
        <strain evidence="6">cv. 10/8</strain>
        <tissue evidence="5">Leaf</tissue>
    </source>
</reference>
<keyword evidence="2" id="KW-0863">Zinc-finger</keyword>
<dbReference type="Proteomes" id="UP000265520">
    <property type="component" value="Unassembled WGS sequence"/>
</dbReference>
<dbReference type="AlphaFoldDB" id="A0A392MSD5"/>
<proteinExistence type="predicted"/>
<name>A0A392MSD5_9FABA</name>
<organism evidence="5 6">
    <name type="scientific">Trifolium medium</name>
    <dbReference type="NCBI Taxonomy" id="97028"/>
    <lineage>
        <taxon>Eukaryota</taxon>
        <taxon>Viridiplantae</taxon>
        <taxon>Streptophyta</taxon>
        <taxon>Embryophyta</taxon>
        <taxon>Tracheophyta</taxon>
        <taxon>Spermatophyta</taxon>
        <taxon>Magnoliopsida</taxon>
        <taxon>eudicotyledons</taxon>
        <taxon>Gunneridae</taxon>
        <taxon>Pentapetalae</taxon>
        <taxon>rosids</taxon>
        <taxon>fabids</taxon>
        <taxon>Fabales</taxon>
        <taxon>Fabaceae</taxon>
        <taxon>Papilionoideae</taxon>
        <taxon>50 kb inversion clade</taxon>
        <taxon>NPAAA clade</taxon>
        <taxon>Hologalegina</taxon>
        <taxon>IRL clade</taxon>
        <taxon>Trifolieae</taxon>
        <taxon>Trifolium</taxon>
    </lineage>
</organism>
<accession>A0A392MSD5</accession>
<feature type="domain" description="RanBP2-type" evidence="4">
    <location>
        <begin position="45"/>
        <end position="64"/>
    </location>
</feature>